<dbReference type="EMBL" id="ACPB03022576">
    <property type="status" value="NOT_ANNOTATED_CDS"/>
    <property type="molecule type" value="Genomic_DNA"/>
</dbReference>
<evidence type="ECO:0000256" key="2">
    <source>
        <dbReference type="ARBA" id="ARBA00023015"/>
    </source>
</evidence>
<name>T1I328_RHOPR</name>
<dbReference type="VEuPathDB" id="VectorBase:RPRC010697"/>
<dbReference type="InterPro" id="IPR051027">
    <property type="entry name" value="bZIP_transcription_factors"/>
</dbReference>
<keyword evidence="4" id="KW-0539">Nucleus</keyword>
<evidence type="ECO:0000256" key="1">
    <source>
        <dbReference type="ARBA" id="ARBA00004123"/>
    </source>
</evidence>
<keyword evidence="6" id="KW-1185">Reference proteome</keyword>
<dbReference type="AlphaFoldDB" id="T1I328"/>
<evidence type="ECO:0000256" key="4">
    <source>
        <dbReference type="ARBA" id="ARBA00023242"/>
    </source>
</evidence>
<reference evidence="5" key="1">
    <citation type="submission" date="2015-05" db="UniProtKB">
        <authorList>
            <consortium name="EnsemblMetazoa"/>
        </authorList>
    </citation>
    <scope>IDENTIFICATION</scope>
</reference>
<dbReference type="PANTHER" id="PTHR19304">
    <property type="entry name" value="CYCLIC-AMP RESPONSE ELEMENT BINDING PROTEIN"/>
    <property type="match status" value="1"/>
</dbReference>
<dbReference type="EnsemblMetazoa" id="RPRC010697-RA">
    <property type="protein sequence ID" value="RPRC010697-PA"/>
    <property type="gene ID" value="RPRC010697"/>
</dbReference>
<dbReference type="Proteomes" id="UP000015103">
    <property type="component" value="Unassembled WGS sequence"/>
</dbReference>
<dbReference type="InParanoid" id="T1I328"/>
<protein>
    <submittedName>
        <fullName evidence="5">Uncharacterized protein</fullName>
    </submittedName>
</protein>
<evidence type="ECO:0000313" key="6">
    <source>
        <dbReference type="Proteomes" id="UP000015103"/>
    </source>
</evidence>
<evidence type="ECO:0000313" key="5">
    <source>
        <dbReference type="EnsemblMetazoa" id="RPRC010697-PA"/>
    </source>
</evidence>
<accession>T1I328</accession>
<dbReference type="GO" id="GO:0005634">
    <property type="term" value="C:nucleus"/>
    <property type="evidence" value="ECO:0007669"/>
    <property type="project" value="UniProtKB-SubCell"/>
</dbReference>
<dbReference type="OMA" id="YVCEAPG"/>
<evidence type="ECO:0000256" key="3">
    <source>
        <dbReference type="ARBA" id="ARBA00023163"/>
    </source>
</evidence>
<keyword evidence="3" id="KW-0804">Transcription</keyword>
<dbReference type="HOGENOM" id="CLU_101224_3_0_1"/>
<comment type="subcellular location">
    <subcellularLocation>
        <location evidence="1">Nucleus</location>
    </subcellularLocation>
</comment>
<sequence length="107" mass="12496">MEDGHFLCTEKDGNLRISREYSLQMHKKRHEMVLSLNKTNLPSSDQTPTPVRFIRQCEEIGLFQDLQNVNPFEETFRKAAEAVKKGIVPKQSSVIKFFFKMICLTKF</sequence>
<proteinExistence type="predicted"/>
<keyword evidence="2" id="KW-0805">Transcription regulation</keyword>
<dbReference type="STRING" id="13249.T1I328"/>
<organism evidence="5 6">
    <name type="scientific">Rhodnius prolixus</name>
    <name type="common">Triatomid bug</name>
    <dbReference type="NCBI Taxonomy" id="13249"/>
    <lineage>
        <taxon>Eukaryota</taxon>
        <taxon>Metazoa</taxon>
        <taxon>Ecdysozoa</taxon>
        <taxon>Arthropoda</taxon>
        <taxon>Hexapoda</taxon>
        <taxon>Insecta</taxon>
        <taxon>Pterygota</taxon>
        <taxon>Neoptera</taxon>
        <taxon>Paraneoptera</taxon>
        <taxon>Hemiptera</taxon>
        <taxon>Heteroptera</taxon>
        <taxon>Panheteroptera</taxon>
        <taxon>Cimicomorpha</taxon>
        <taxon>Reduviidae</taxon>
        <taxon>Triatominae</taxon>
        <taxon>Rhodnius</taxon>
    </lineage>
</organism>
<dbReference type="eggNOG" id="KOG1414">
    <property type="taxonomic scope" value="Eukaryota"/>
</dbReference>